<gene>
    <name evidence="3" type="ORF">JOF36_003486</name>
</gene>
<dbReference type="Gene3D" id="3.40.50.12780">
    <property type="entry name" value="N-terminal domain of ligase-like"/>
    <property type="match status" value="1"/>
</dbReference>
<dbReference type="EC" id="6.2.1.-" evidence="3"/>
<proteinExistence type="predicted"/>
<dbReference type="PROSITE" id="PS00455">
    <property type="entry name" value="AMP_BINDING"/>
    <property type="match status" value="1"/>
</dbReference>
<sequence>MSGVVLAPGAPRTIGDWIRDAAQRYGDRTALDVVGREKTYLGVDRDSDRMAAGLHALGLARGERVCVMMRNSLENIDVWFALCKSGLIEVPVNTAARGFALRYLLEQSQACAVVCDAEFAQRVTEAAEGLELLRHIVVHGEPGADPGPALADLYLDEEPPRPTLDRTDTAVLLYTSGTTGPSKGVVLGHEANLNLARHTAHLMGYTPEDRLYTAFPLFHINAKYTSVMAAMEAGGMLVMDDRFSAGRFWDICREKRVTAFNYQGALLMMLYKQPELPDDADNPVRAGFGAPCPVEIWEPFERRFGVRLTEVYGMTEIAIATQRRPEDDAPRGSAGRESPNFTVAVVDEHDRPVPPGEPGEIVVRPKKPGIMIDEYFRMPEETVRAFRNLWFHTGDRGRMDADGVLYFMDRLKDSIRRRGENISSWEVEQVVCAHPDVAEAAAYAVPSELGEDEVMIAVVAQPGAAPTPEQLLDHCQEQMAYFAVPRFVRFLDELPKTPSQRVQKFRLREDGVTADNWDRDAAGYTVRR</sequence>
<name>A0ABS4VV32_9PSEU</name>
<dbReference type="EMBL" id="JAGINU010000001">
    <property type="protein sequence ID" value="MBP2367790.1"/>
    <property type="molecule type" value="Genomic_DNA"/>
</dbReference>
<dbReference type="InterPro" id="IPR025110">
    <property type="entry name" value="AMP-bd_C"/>
</dbReference>
<dbReference type="CDD" id="cd05934">
    <property type="entry name" value="FACL_DitJ_like"/>
    <property type="match status" value="1"/>
</dbReference>
<evidence type="ECO:0000259" key="2">
    <source>
        <dbReference type="Pfam" id="PF13193"/>
    </source>
</evidence>
<organism evidence="3 4">
    <name type="scientific">Pseudonocardia parietis</name>
    <dbReference type="NCBI Taxonomy" id="570936"/>
    <lineage>
        <taxon>Bacteria</taxon>
        <taxon>Bacillati</taxon>
        <taxon>Actinomycetota</taxon>
        <taxon>Actinomycetes</taxon>
        <taxon>Pseudonocardiales</taxon>
        <taxon>Pseudonocardiaceae</taxon>
        <taxon>Pseudonocardia</taxon>
    </lineage>
</organism>
<evidence type="ECO:0000313" key="4">
    <source>
        <dbReference type="Proteomes" id="UP001519295"/>
    </source>
</evidence>
<dbReference type="InterPro" id="IPR042099">
    <property type="entry name" value="ANL_N_sf"/>
</dbReference>
<dbReference type="InterPro" id="IPR045851">
    <property type="entry name" value="AMP-bd_C_sf"/>
</dbReference>
<dbReference type="InterPro" id="IPR000873">
    <property type="entry name" value="AMP-dep_synth/lig_dom"/>
</dbReference>
<dbReference type="PANTHER" id="PTHR43767">
    <property type="entry name" value="LONG-CHAIN-FATTY-ACID--COA LIGASE"/>
    <property type="match status" value="1"/>
</dbReference>
<dbReference type="Proteomes" id="UP001519295">
    <property type="component" value="Unassembled WGS sequence"/>
</dbReference>
<dbReference type="Pfam" id="PF13193">
    <property type="entry name" value="AMP-binding_C"/>
    <property type="match status" value="1"/>
</dbReference>
<accession>A0ABS4VV32</accession>
<keyword evidence="3" id="KW-0436">Ligase</keyword>
<feature type="domain" description="AMP-dependent synthetase/ligase" evidence="1">
    <location>
        <begin position="19"/>
        <end position="364"/>
    </location>
</feature>
<evidence type="ECO:0000313" key="3">
    <source>
        <dbReference type="EMBL" id="MBP2367790.1"/>
    </source>
</evidence>
<reference evidence="3 4" key="1">
    <citation type="submission" date="2021-03" db="EMBL/GenBank/DDBJ databases">
        <title>Sequencing the genomes of 1000 actinobacteria strains.</title>
        <authorList>
            <person name="Klenk H.-P."/>
        </authorList>
    </citation>
    <scope>NUCLEOTIDE SEQUENCE [LARGE SCALE GENOMIC DNA]</scope>
    <source>
        <strain evidence="3 4">DSM 45256</strain>
    </source>
</reference>
<feature type="domain" description="AMP-binding enzyme C-terminal" evidence="2">
    <location>
        <begin position="426"/>
        <end position="499"/>
    </location>
</feature>
<protein>
    <submittedName>
        <fullName evidence="3">Crotonobetaine/carnitine-CoA ligase</fullName>
        <ecNumber evidence="3">6.2.1.-</ecNumber>
    </submittedName>
</protein>
<dbReference type="InterPro" id="IPR050237">
    <property type="entry name" value="ATP-dep_AMP-bd_enzyme"/>
</dbReference>
<dbReference type="PANTHER" id="PTHR43767:SF1">
    <property type="entry name" value="NONRIBOSOMAL PEPTIDE SYNTHASE PES1 (EUROFUNG)-RELATED"/>
    <property type="match status" value="1"/>
</dbReference>
<dbReference type="Pfam" id="PF00501">
    <property type="entry name" value="AMP-binding"/>
    <property type="match status" value="1"/>
</dbReference>
<dbReference type="RefSeq" id="WP_210027964.1">
    <property type="nucleotide sequence ID" value="NZ_JAGINU010000001.1"/>
</dbReference>
<comment type="caution">
    <text evidence="3">The sequence shown here is derived from an EMBL/GenBank/DDBJ whole genome shotgun (WGS) entry which is preliminary data.</text>
</comment>
<dbReference type="GO" id="GO:0016874">
    <property type="term" value="F:ligase activity"/>
    <property type="evidence" value="ECO:0007669"/>
    <property type="project" value="UniProtKB-KW"/>
</dbReference>
<dbReference type="SUPFAM" id="SSF56801">
    <property type="entry name" value="Acetyl-CoA synthetase-like"/>
    <property type="match status" value="1"/>
</dbReference>
<dbReference type="InterPro" id="IPR020845">
    <property type="entry name" value="AMP-binding_CS"/>
</dbReference>
<keyword evidence="4" id="KW-1185">Reference proteome</keyword>
<dbReference type="Gene3D" id="3.30.300.30">
    <property type="match status" value="1"/>
</dbReference>
<evidence type="ECO:0000259" key="1">
    <source>
        <dbReference type="Pfam" id="PF00501"/>
    </source>
</evidence>